<dbReference type="Gene3D" id="3.10.110.10">
    <property type="entry name" value="Ubiquitin Conjugating Enzyme"/>
    <property type="match status" value="1"/>
</dbReference>
<evidence type="ECO:0000256" key="1">
    <source>
        <dbReference type="ARBA" id="ARBA00012486"/>
    </source>
</evidence>
<keyword evidence="3" id="KW-0547">Nucleotide-binding</keyword>
<dbReference type="InterPro" id="IPR000608">
    <property type="entry name" value="UBC"/>
</dbReference>
<comment type="caution">
    <text evidence="9">The sequence shown here is derived from an EMBL/GenBank/DDBJ whole genome shotgun (WGS) entry which is preliminary data.</text>
</comment>
<dbReference type="Pfam" id="PF12937">
    <property type="entry name" value="F-box-like"/>
    <property type="match status" value="1"/>
</dbReference>
<sequence>MEVVQRRKNLPVPRQWFVDNNEDHSRVMLRRYFYQQKLCHACSGFYGPNFEQPLCVTCHAFLYPDDVNIADGSNVPFYREKSNSDDSGNEEPSDFYETRRRQIPLRQRPQRLLRRHPRLNKLSDCITALISPKRKENVSDDLVENLPNEVLTVIFSYLDDFSLWNCSQVCKRWCNVVEANHPDEMWRHYTRRLWGLFRPTYVVPCWRVMYSKLALSAPCVLCLHQMAAKVEPPYVVYSSWRTTRLRNELKSLHTDPPEGIEALPLDEMCFHWQASIAGPVDSPYEGGLFYLYLQVPSSYPMSPPTVRFITKIFHPNVSRHGDIGIDSIHDNWSLILTISKILISIQSLLTDPYCDVCMEPEIGNLYQENRAAFDGIARLWTLRYAMLHKRPPILDAPSPYLSPENSLNPNL</sequence>
<evidence type="ECO:0000259" key="8">
    <source>
        <dbReference type="PROSITE" id="PS50181"/>
    </source>
</evidence>
<evidence type="ECO:0000256" key="2">
    <source>
        <dbReference type="ARBA" id="ARBA00022679"/>
    </source>
</evidence>
<keyword evidence="2" id="KW-0808">Transferase</keyword>
<dbReference type="CDD" id="cd23826">
    <property type="entry name" value="UEV_Morgue-like"/>
    <property type="match status" value="1"/>
</dbReference>
<dbReference type="FunFam" id="3.10.110.10:FF:000060">
    <property type="entry name" value="Ubiquitin conjugating enzyme (UbcB)"/>
    <property type="match status" value="1"/>
</dbReference>
<keyword evidence="4" id="KW-0833">Ubl conjugation pathway</keyword>
<dbReference type="Proteomes" id="UP000887116">
    <property type="component" value="Unassembled WGS sequence"/>
</dbReference>
<evidence type="ECO:0000256" key="4">
    <source>
        <dbReference type="ARBA" id="ARBA00022786"/>
    </source>
</evidence>
<dbReference type="PROSITE" id="PS50181">
    <property type="entry name" value="FBOX"/>
    <property type="match status" value="1"/>
</dbReference>
<keyword evidence="10" id="KW-1185">Reference proteome</keyword>
<evidence type="ECO:0000256" key="5">
    <source>
        <dbReference type="ARBA" id="ARBA00022840"/>
    </source>
</evidence>
<protein>
    <recommendedName>
        <fullName evidence="1">E2 ubiquitin-conjugating enzyme</fullName>
        <ecNumber evidence="1">2.3.2.23</ecNumber>
    </recommendedName>
</protein>
<reference evidence="9" key="1">
    <citation type="submission" date="2020-07" db="EMBL/GenBank/DDBJ databases">
        <title>Multicomponent nature underlies the extraordinary mechanical properties of spider dragline silk.</title>
        <authorList>
            <person name="Kono N."/>
            <person name="Nakamura H."/>
            <person name="Mori M."/>
            <person name="Yoshida Y."/>
            <person name="Ohtoshi R."/>
            <person name="Malay A.D."/>
            <person name="Moran D.A.P."/>
            <person name="Tomita M."/>
            <person name="Numata K."/>
            <person name="Arakawa K."/>
        </authorList>
    </citation>
    <scope>NUCLEOTIDE SEQUENCE</scope>
</reference>
<dbReference type="InterPro" id="IPR016135">
    <property type="entry name" value="UBQ-conjugating_enzyme/RWD"/>
</dbReference>
<evidence type="ECO:0000256" key="6">
    <source>
        <dbReference type="SAM" id="MobiDB-lite"/>
    </source>
</evidence>
<dbReference type="SMART" id="SM00212">
    <property type="entry name" value="UBCc"/>
    <property type="match status" value="1"/>
</dbReference>
<dbReference type="OrthoDB" id="9973183at2759"/>
<feature type="domain" description="UBC core" evidence="7">
    <location>
        <begin position="240"/>
        <end position="386"/>
    </location>
</feature>
<accession>A0A8X6H070</accession>
<dbReference type="AlphaFoldDB" id="A0A8X6H070"/>
<evidence type="ECO:0000259" key="7">
    <source>
        <dbReference type="PROSITE" id="PS50127"/>
    </source>
</evidence>
<keyword evidence="5" id="KW-0067">ATP-binding</keyword>
<dbReference type="SMART" id="SM00256">
    <property type="entry name" value="FBOX"/>
    <property type="match status" value="1"/>
</dbReference>
<evidence type="ECO:0000313" key="9">
    <source>
        <dbReference type="EMBL" id="GFR14548.1"/>
    </source>
</evidence>
<dbReference type="PROSITE" id="PS50127">
    <property type="entry name" value="UBC_2"/>
    <property type="match status" value="1"/>
</dbReference>
<evidence type="ECO:0000313" key="10">
    <source>
        <dbReference type="Proteomes" id="UP000887116"/>
    </source>
</evidence>
<dbReference type="CDD" id="cd09917">
    <property type="entry name" value="F-box_SF"/>
    <property type="match status" value="1"/>
</dbReference>
<dbReference type="InterPro" id="IPR050113">
    <property type="entry name" value="Ub_conjugating_enzyme"/>
</dbReference>
<feature type="domain" description="F-box" evidence="8">
    <location>
        <begin position="140"/>
        <end position="189"/>
    </location>
</feature>
<feature type="region of interest" description="Disordered" evidence="6">
    <location>
        <begin position="78"/>
        <end position="100"/>
    </location>
</feature>
<evidence type="ECO:0000256" key="3">
    <source>
        <dbReference type="ARBA" id="ARBA00022741"/>
    </source>
</evidence>
<dbReference type="GO" id="GO:0061631">
    <property type="term" value="F:ubiquitin conjugating enzyme activity"/>
    <property type="evidence" value="ECO:0007669"/>
    <property type="project" value="UniProtKB-EC"/>
</dbReference>
<dbReference type="GO" id="GO:0005524">
    <property type="term" value="F:ATP binding"/>
    <property type="evidence" value="ECO:0007669"/>
    <property type="project" value="UniProtKB-KW"/>
</dbReference>
<dbReference type="Pfam" id="PF00179">
    <property type="entry name" value="UQ_con"/>
    <property type="match status" value="1"/>
</dbReference>
<gene>
    <name evidence="9" type="primary">UBC5A</name>
    <name evidence="9" type="ORF">TNCT_453502</name>
</gene>
<dbReference type="EC" id="2.3.2.23" evidence="1"/>
<dbReference type="EMBL" id="BMAO01027099">
    <property type="protein sequence ID" value="GFR14548.1"/>
    <property type="molecule type" value="Genomic_DNA"/>
</dbReference>
<name>A0A8X6H070_TRICU</name>
<dbReference type="InterPro" id="IPR001810">
    <property type="entry name" value="F-box_dom"/>
</dbReference>
<organism evidence="9 10">
    <name type="scientific">Trichonephila clavata</name>
    <name type="common">Joro spider</name>
    <name type="synonym">Nephila clavata</name>
    <dbReference type="NCBI Taxonomy" id="2740835"/>
    <lineage>
        <taxon>Eukaryota</taxon>
        <taxon>Metazoa</taxon>
        <taxon>Ecdysozoa</taxon>
        <taxon>Arthropoda</taxon>
        <taxon>Chelicerata</taxon>
        <taxon>Arachnida</taxon>
        <taxon>Araneae</taxon>
        <taxon>Araneomorphae</taxon>
        <taxon>Entelegynae</taxon>
        <taxon>Araneoidea</taxon>
        <taxon>Nephilidae</taxon>
        <taxon>Trichonephila</taxon>
    </lineage>
</organism>
<dbReference type="Gene3D" id="1.20.1280.50">
    <property type="match status" value="1"/>
</dbReference>
<dbReference type="SUPFAM" id="SSF81383">
    <property type="entry name" value="F-box domain"/>
    <property type="match status" value="1"/>
</dbReference>
<dbReference type="PANTHER" id="PTHR24067">
    <property type="entry name" value="UBIQUITIN-CONJUGATING ENZYME E2"/>
    <property type="match status" value="1"/>
</dbReference>
<dbReference type="SUPFAM" id="SSF54495">
    <property type="entry name" value="UBC-like"/>
    <property type="match status" value="1"/>
</dbReference>
<dbReference type="InterPro" id="IPR036047">
    <property type="entry name" value="F-box-like_dom_sf"/>
</dbReference>
<proteinExistence type="predicted"/>